<protein>
    <recommendedName>
        <fullName evidence="3">Phage portal protein</fullName>
    </recommendedName>
</protein>
<gene>
    <name evidence="1" type="ORF">A6A04_12305</name>
</gene>
<dbReference type="InterPro" id="IPR006944">
    <property type="entry name" value="Phage/GTA_portal"/>
</dbReference>
<dbReference type="RefSeq" id="WP_068489639.1">
    <property type="nucleotide sequence ID" value="NZ_LWQT01000037.1"/>
</dbReference>
<dbReference type="STRING" id="1285242.A6A04_12305"/>
<dbReference type="InterPro" id="IPR006427">
    <property type="entry name" value="Portal_HK97"/>
</dbReference>
<keyword evidence="2" id="KW-1185">Reference proteome</keyword>
<accession>A0A178MV46</accession>
<organism evidence="1 2">
    <name type="scientific">Paramagnetospirillum marisnigri</name>
    <dbReference type="NCBI Taxonomy" id="1285242"/>
    <lineage>
        <taxon>Bacteria</taxon>
        <taxon>Pseudomonadati</taxon>
        <taxon>Pseudomonadota</taxon>
        <taxon>Alphaproteobacteria</taxon>
        <taxon>Rhodospirillales</taxon>
        <taxon>Magnetospirillaceae</taxon>
        <taxon>Paramagnetospirillum</taxon>
    </lineage>
</organism>
<dbReference type="NCBIfam" id="TIGR01537">
    <property type="entry name" value="portal_HK97"/>
    <property type="match status" value="1"/>
</dbReference>
<evidence type="ECO:0008006" key="3">
    <source>
        <dbReference type="Google" id="ProtNLM"/>
    </source>
</evidence>
<dbReference type="EMBL" id="LWQT01000037">
    <property type="protein sequence ID" value="OAN54022.1"/>
    <property type="molecule type" value="Genomic_DNA"/>
</dbReference>
<evidence type="ECO:0000313" key="1">
    <source>
        <dbReference type="EMBL" id="OAN54022.1"/>
    </source>
</evidence>
<name>A0A178MV46_9PROT</name>
<comment type="caution">
    <text evidence="1">The sequence shown here is derived from an EMBL/GenBank/DDBJ whole genome shotgun (WGS) entry which is preliminary data.</text>
</comment>
<evidence type="ECO:0000313" key="2">
    <source>
        <dbReference type="Proteomes" id="UP000078428"/>
    </source>
</evidence>
<proteinExistence type="predicted"/>
<dbReference type="Pfam" id="PF04860">
    <property type="entry name" value="Phage_portal"/>
    <property type="match status" value="1"/>
</dbReference>
<dbReference type="AlphaFoldDB" id="A0A178MV46"/>
<dbReference type="OrthoDB" id="7592047at2"/>
<sequence length="475" mass="51232">MGIFNLFRKPTPPATNEKAVRIPWGSVSTEAGVWVDDAVVMQSVAGAAIGIIAEAIASCDIVVRRVAADGTKRTIYDHPLTKVLSRRPNGFQDPFAFRLHMMHRLLRAGDVFYVVVWDGIYNAKELIPIPTPTMLVTGDGDVVWSVASAMGDQVVGPRLRGAGYTDVISDHDVLRIGAVPSIALHGLRSSSPTDQARGAIGLATALERHCASLFSRGARPSGALSIPGKMSDSTLARIRAQAESFLSGVANHGRLAIFEEGMTFQPFALDSVSAQTMEQRRLAVEEVARFYRIPLSKLAANGAAPRANVEAEQQAFINDALLPWMERIESAMTASLLQADPSGAHIIEFDVANLLRGDVQSRAEAAATYRSSSIVTINEARRIFEGLPPLADSDADAVLAPLASNVSPAPPGAKELTDDLSEIKEHFELQKILNGKMIDAINAQGRWVQGEKDTRRQAEIRAFLASQDEEQGHAD</sequence>
<dbReference type="Proteomes" id="UP000078428">
    <property type="component" value="Unassembled WGS sequence"/>
</dbReference>
<reference evidence="1 2" key="1">
    <citation type="submission" date="2016-04" db="EMBL/GenBank/DDBJ databases">
        <title>Draft genome sequence of freshwater magnetotactic bacteria Magnetospirillum marisnigri SP-1 and Magnetospirillum moscoviense BB-1.</title>
        <authorList>
            <person name="Koziaeva V."/>
            <person name="Dziuba M.V."/>
            <person name="Ivanov T.M."/>
            <person name="Kuznetsov B."/>
            <person name="Grouzdev D.S."/>
        </authorList>
    </citation>
    <scope>NUCLEOTIDE SEQUENCE [LARGE SCALE GENOMIC DNA]</scope>
    <source>
        <strain evidence="1 2">SP-1</strain>
    </source>
</reference>